<dbReference type="Gramene" id="Zm00001eb011100_T001">
    <property type="protein sequence ID" value="Zm00001eb011100_P001"/>
    <property type="gene ID" value="Zm00001eb011100"/>
</dbReference>
<name>A0A804LHB3_MAIZE</name>
<accession>A0A804LHB3</accession>
<dbReference type="Proteomes" id="UP000007305">
    <property type="component" value="Chromosome 1"/>
</dbReference>
<evidence type="ECO:0000313" key="3">
    <source>
        <dbReference type="Proteomes" id="UP000007305"/>
    </source>
</evidence>
<reference evidence="2" key="3">
    <citation type="submission" date="2021-05" db="UniProtKB">
        <authorList>
            <consortium name="EnsemblPlants"/>
        </authorList>
    </citation>
    <scope>IDENTIFICATION</scope>
    <source>
        <strain evidence="2">cv. B73</strain>
    </source>
</reference>
<evidence type="ECO:0000313" key="2">
    <source>
        <dbReference type="EnsemblPlants" id="Zm00001eb011100_P001"/>
    </source>
</evidence>
<organism evidence="2 3">
    <name type="scientific">Zea mays</name>
    <name type="common">Maize</name>
    <dbReference type="NCBI Taxonomy" id="4577"/>
    <lineage>
        <taxon>Eukaryota</taxon>
        <taxon>Viridiplantae</taxon>
        <taxon>Streptophyta</taxon>
        <taxon>Embryophyta</taxon>
        <taxon>Tracheophyta</taxon>
        <taxon>Spermatophyta</taxon>
        <taxon>Magnoliopsida</taxon>
        <taxon>Liliopsida</taxon>
        <taxon>Poales</taxon>
        <taxon>Poaceae</taxon>
        <taxon>PACMAD clade</taxon>
        <taxon>Panicoideae</taxon>
        <taxon>Andropogonodae</taxon>
        <taxon>Andropogoneae</taxon>
        <taxon>Tripsacinae</taxon>
        <taxon>Zea</taxon>
    </lineage>
</organism>
<feature type="compositionally biased region" description="Basic and acidic residues" evidence="1">
    <location>
        <begin position="94"/>
        <end position="108"/>
    </location>
</feature>
<evidence type="ECO:0000256" key="1">
    <source>
        <dbReference type="SAM" id="MobiDB-lite"/>
    </source>
</evidence>
<feature type="region of interest" description="Disordered" evidence="1">
    <location>
        <begin position="34"/>
        <end position="112"/>
    </location>
</feature>
<reference evidence="3" key="1">
    <citation type="submission" date="2015-12" db="EMBL/GenBank/DDBJ databases">
        <title>Update maize B73 reference genome by single molecule sequencing technologies.</title>
        <authorList>
            <consortium name="Maize Genome Sequencing Project"/>
            <person name="Ware D."/>
        </authorList>
    </citation>
    <scope>NUCLEOTIDE SEQUENCE [LARGE SCALE GENOMIC DNA]</scope>
    <source>
        <strain evidence="3">cv. B73</strain>
    </source>
</reference>
<feature type="region of interest" description="Disordered" evidence="1">
    <location>
        <begin position="138"/>
        <end position="159"/>
    </location>
</feature>
<feature type="compositionally biased region" description="Basic and acidic residues" evidence="1">
    <location>
        <begin position="58"/>
        <end position="75"/>
    </location>
</feature>
<dbReference type="EnsemblPlants" id="Zm00001eb011100_T001">
    <property type="protein sequence ID" value="Zm00001eb011100_P001"/>
    <property type="gene ID" value="Zm00001eb011100"/>
</dbReference>
<keyword evidence="3" id="KW-1185">Reference proteome</keyword>
<feature type="compositionally biased region" description="Acidic residues" evidence="1">
    <location>
        <begin position="34"/>
        <end position="47"/>
    </location>
</feature>
<dbReference type="InParanoid" id="A0A804LHB3"/>
<protein>
    <submittedName>
        <fullName evidence="2">Uncharacterized protein</fullName>
    </submittedName>
</protein>
<proteinExistence type="predicted"/>
<reference evidence="2" key="2">
    <citation type="submission" date="2019-07" db="EMBL/GenBank/DDBJ databases">
        <authorList>
            <person name="Seetharam A."/>
            <person name="Woodhouse M."/>
            <person name="Cannon E."/>
        </authorList>
    </citation>
    <scope>NUCLEOTIDE SEQUENCE [LARGE SCALE GENOMIC DNA]</scope>
    <source>
        <strain evidence="2">cv. B73</strain>
    </source>
</reference>
<dbReference type="AlphaFoldDB" id="A0A804LHB3"/>
<sequence>MNGAGAGNMFCSVVPAAAAEHLHDARAVLLADAGDEPGDKENEEAEDDVQRQVRLGLRRREGEEQASVGHHERPPHVARGRGHPQQQAQREHHRARDPEPARHSEHPVPRPVQVAHDGVPGAVQLAAVPRRCVLRPVPAGDAGAEQEGERRDQRGRHHQRAGVMVLAAAPVRVQRPLPVPLLDHGHGNDLHRRQRRIRNSVGGVPHLKAAQGRQRV</sequence>